<name>A0A1L5F899_CLOKL</name>
<keyword evidence="4 9" id="KW-0663">Pyridoxal phosphate</keyword>
<dbReference type="GO" id="GO:0016787">
    <property type="term" value="F:hydrolase activity"/>
    <property type="evidence" value="ECO:0007669"/>
    <property type="project" value="UniProtKB-KW"/>
</dbReference>
<dbReference type="FunFam" id="3.40.640.10:FF:000046">
    <property type="entry name" value="Cystathionine gamma-lyase"/>
    <property type="match status" value="1"/>
</dbReference>
<dbReference type="PANTHER" id="PTHR43797:SF2">
    <property type="entry name" value="HOMOCYSTEINE_CYSTEINE SYNTHASE"/>
    <property type="match status" value="1"/>
</dbReference>
<dbReference type="PANTHER" id="PTHR43797">
    <property type="entry name" value="HOMOCYSTEINE/CYSTEINE SYNTHASE"/>
    <property type="match status" value="1"/>
</dbReference>
<evidence type="ECO:0000256" key="10">
    <source>
        <dbReference type="RuleBase" id="RU362118"/>
    </source>
</evidence>
<dbReference type="InterPro" id="IPR015421">
    <property type="entry name" value="PyrdxlP-dep_Trfase_major"/>
</dbReference>
<evidence type="ECO:0000256" key="9">
    <source>
        <dbReference type="PIRSR" id="PIRSR001434-2"/>
    </source>
</evidence>
<evidence type="ECO:0000256" key="8">
    <source>
        <dbReference type="ARBA" id="ARBA00052699"/>
    </source>
</evidence>
<comment type="similarity">
    <text evidence="2 10">Belongs to the trans-sulfuration enzymes family.</text>
</comment>
<evidence type="ECO:0000256" key="1">
    <source>
        <dbReference type="ARBA" id="ARBA00001933"/>
    </source>
</evidence>
<dbReference type="Pfam" id="PF01053">
    <property type="entry name" value="Cys_Met_Meta_PP"/>
    <property type="match status" value="1"/>
</dbReference>
<evidence type="ECO:0000256" key="4">
    <source>
        <dbReference type="ARBA" id="ARBA00022898"/>
    </source>
</evidence>
<dbReference type="GO" id="GO:0006535">
    <property type="term" value="P:cysteine biosynthetic process from serine"/>
    <property type="evidence" value="ECO:0007669"/>
    <property type="project" value="TreeGrafter"/>
</dbReference>
<keyword evidence="3" id="KW-0808">Transferase</keyword>
<organism evidence="11 12">
    <name type="scientific">Clostridium kluyveri</name>
    <dbReference type="NCBI Taxonomy" id="1534"/>
    <lineage>
        <taxon>Bacteria</taxon>
        <taxon>Bacillati</taxon>
        <taxon>Bacillota</taxon>
        <taxon>Clostridia</taxon>
        <taxon>Eubacteriales</taxon>
        <taxon>Clostridiaceae</taxon>
        <taxon>Clostridium</taxon>
    </lineage>
</organism>
<dbReference type="GO" id="GO:0019346">
    <property type="term" value="P:transsulfuration"/>
    <property type="evidence" value="ECO:0007669"/>
    <property type="project" value="InterPro"/>
</dbReference>
<dbReference type="InterPro" id="IPR015422">
    <property type="entry name" value="PyrdxlP-dep_Trfase_small"/>
</dbReference>
<dbReference type="Proteomes" id="UP000184604">
    <property type="component" value="Chromosome"/>
</dbReference>
<comment type="catalytic activity">
    <reaction evidence="7">
        <text>L-homocysteine + H2O = 2-oxobutanoate + hydrogen sulfide + NH4(+) + H(+)</text>
        <dbReference type="Rhea" id="RHEA:14501"/>
        <dbReference type="ChEBI" id="CHEBI:15377"/>
        <dbReference type="ChEBI" id="CHEBI:15378"/>
        <dbReference type="ChEBI" id="CHEBI:16763"/>
        <dbReference type="ChEBI" id="CHEBI:28938"/>
        <dbReference type="ChEBI" id="CHEBI:29919"/>
        <dbReference type="ChEBI" id="CHEBI:58199"/>
        <dbReference type="EC" id="4.4.1.2"/>
    </reaction>
    <physiologicalReaction direction="left-to-right" evidence="7">
        <dbReference type="Rhea" id="RHEA:14502"/>
    </physiologicalReaction>
</comment>
<dbReference type="OrthoDB" id="9780685at2"/>
<feature type="modified residue" description="N6-(pyridoxal phosphate)lysine" evidence="9">
    <location>
        <position position="202"/>
    </location>
</feature>
<dbReference type="GO" id="GO:0047982">
    <property type="term" value="F:homocysteine desulfhydrase activity"/>
    <property type="evidence" value="ECO:0007669"/>
    <property type="project" value="UniProtKB-EC"/>
</dbReference>
<dbReference type="GO" id="GO:0003961">
    <property type="term" value="F:O-acetylhomoserine aminocarboxypropyltransferase activity"/>
    <property type="evidence" value="ECO:0007669"/>
    <property type="project" value="TreeGrafter"/>
</dbReference>
<dbReference type="Gene3D" id="3.90.1150.10">
    <property type="entry name" value="Aspartate Aminotransferase, domain 1"/>
    <property type="match status" value="1"/>
</dbReference>
<gene>
    <name evidence="11" type="ORF">BS101_10995</name>
</gene>
<accession>A0A1L5F899</accession>
<dbReference type="InterPro" id="IPR015424">
    <property type="entry name" value="PyrdxlP-dep_Trfase"/>
</dbReference>
<dbReference type="GO" id="GO:0071269">
    <property type="term" value="P:L-homocysteine biosynthetic process"/>
    <property type="evidence" value="ECO:0007669"/>
    <property type="project" value="TreeGrafter"/>
</dbReference>
<dbReference type="GO" id="GO:0018826">
    <property type="term" value="F:methionine gamma-lyase activity"/>
    <property type="evidence" value="ECO:0007669"/>
    <property type="project" value="UniProtKB-EC"/>
</dbReference>
<evidence type="ECO:0000256" key="3">
    <source>
        <dbReference type="ARBA" id="ARBA00022679"/>
    </source>
</evidence>
<dbReference type="SUPFAM" id="SSF53383">
    <property type="entry name" value="PLP-dependent transferases"/>
    <property type="match status" value="1"/>
</dbReference>
<dbReference type="GO" id="GO:0005737">
    <property type="term" value="C:cytoplasm"/>
    <property type="evidence" value="ECO:0007669"/>
    <property type="project" value="TreeGrafter"/>
</dbReference>
<comment type="catalytic activity">
    <reaction evidence="8">
        <text>L-methionine + H2O = methanethiol + 2-oxobutanoate + NH4(+)</text>
        <dbReference type="Rhea" id="RHEA:23800"/>
        <dbReference type="ChEBI" id="CHEBI:15377"/>
        <dbReference type="ChEBI" id="CHEBI:16007"/>
        <dbReference type="ChEBI" id="CHEBI:16763"/>
        <dbReference type="ChEBI" id="CHEBI:28938"/>
        <dbReference type="ChEBI" id="CHEBI:57844"/>
        <dbReference type="EC" id="4.4.1.11"/>
    </reaction>
    <physiologicalReaction direction="left-to-right" evidence="8">
        <dbReference type="Rhea" id="RHEA:23801"/>
    </physiologicalReaction>
</comment>
<evidence type="ECO:0000256" key="7">
    <source>
        <dbReference type="ARBA" id="ARBA00048780"/>
    </source>
</evidence>
<dbReference type="EMBL" id="CP018335">
    <property type="protein sequence ID" value="APM39235.1"/>
    <property type="molecule type" value="Genomic_DNA"/>
</dbReference>
<comment type="cofactor">
    <cofactor evidence="1 10">
        <name>pyridoxal 5'-phosphate</name>
        <dbReference type="ChEBI" id="CHEBI:597326"/>
    </cofactor>
</comment>
<evidence type="ECO:0000256" key="5">
    <source>
        <dbReference type="ARBA" id="ARBA00047175"/>
    </source>
</evidence>
<keyword evidence="11" id="KW-0378">Hydrolase</keyword>
<sequence>MKFNTKLIHGNLKTDATGATNVPLYLSNAYAHTSAKKLENIFKGREMGYSYTRISNPTVTSFERRIASIENGLIATSAASGMSAIYISIMNIVEPGDEIIASSGLYGGTYTLIRNLKLLGIKVRFLENIDKATLKEAINKNTKLVFAETIGNPKLDVLDIDSVSKICKENNIVLMIDSTITTPYLIKPLEYGADIVIHSTSKYINGTSNSIGGIIVDGGSNKYMDSKYENFRPYTKRYGKMAFTAKLKDTIERDIGPALSPFNAFLNLTGIETLSLRMKEHCKNASTVAEHLMRNSKITDVNYPGLENSRYYDLIKKYYPNGSGGILTFRLGSKEKAFKFVDNLKLILNLTNIGDTKSIIIHPSSTICANNTNEEKQQMGVYEDLLRLSVGIEDVEDILEDIENALKYI</sequence>
<dbReference type="GO" id="GO:0004124">
    <property type="term" value="F:cysteine synthase activity"/>
    <property type="evidence" value="ECO:0007669"/>
    <property type="project" value="TreeGrafter"/>
</dbReference>
<dbReference type="AlphaFoldDB" id="A0A1L5F899"/>
<protein>
    <recommendedName>
        <fullName evidence="5">homocysteine desulfhydrase</fullName>
        <ecNumber evidence="5">4.4.1.2</ecNumber>
    </recommendedName>
    <alternativeName>
        <fullName evidence="6">Homocysteine desulfhydrase</fullName>
    </alternativeName>
</protein>
<dbReference type="InterPro" id="IPR006235">
    <property type="entry name" value="OAc-hSer/O-AcSer_sulfhydrylase"/>
</dbReference>
<evidence type="ECO:0000313" key="12">
    <source>
        <dbReference type="Proteomes" id="UP000184604"/>
    </source>
</evidence>
<dbReference type="EC" id="4.4.1.2" evidence="5"/>
<proteinExistence type="inferred from homology"/>
<dbReference type="PIRSF" id="PIRSF001434">
    <property type="entry name" value="CGS"/>
    <property type="match status" value="1"/>
</dbReference>
<evidence type="ECO:0000256" key="6">
    <source>
        <dbReference type="ARBA" id="ARBA00047199"/>
    </source>
</evidence>
<dbReference type="GO" id="GO:0030170">
    <property type="term" value="F:pyridoxal phosphate binding"/>
    <property type="evidence" value="ECO:0007669"/>
    <property type="project" value="InterPro"/>
</dbReference>
<dbReference type="InterPro" id="IPR000277">
    <property type="entry name" value="Cys/Met-Metab_PyrdxlP-dep_enz"/>
</dbReference>
<dbReference type="RefSeq" id="WP_073538869.1">
    <property type="nucleotide sequence ID" value="NZ_CP018335.1"/>
</dbReference>
<reference evidence="11 12" key="1">
    <citation type="submission" date="2016-12" db="EMBL/GenBank/DDBJ databases">
        <title>Complete genome sequence of Clostridium kluyveri JZZ isolated from the pit mud of a Chinese flavor liquor-making factory.</title>
        <authorList>
            <person name="Wang Y."/>
        </authorList>
    </citation>
    <scope>NUCLEOTIDE SEQUENCE [LARGE SCALE GENOMIC DNA]</scope>
    <source>
        <strain evidence="11 12">JZZ</strain>
    </source>
</reference>
<dbReference type="Gene3D" id="3.40.640.10">
    <property type="entry name" value="Type I PLP-dependent aspartate aminotransferase-like (Major domain)"/>
    <property type="match status" value="1"/>
</dbReference>
<evidence type="ECO:0000256" key="2">
    <source>
        <dbReference type="ARBA" id="ARBA00009077"/>
    </source>
</evidence>
<dbReference type="CDD" id="cd00614">
    <property type="entry name" value="CGS_like"/>
    <property type="match status" value="1"/>
</dbReference>
<evidence type="ECO:0000313" key="11">
    <source>
        <dbReference type="EMBL" id="APM39235.1"/>
    </source>
</evidence>